<comment type="caution">
    <text evidence="2">The sequence shown here is derived from an EMBL/GenBank/DDBJ whole genome shotgun (WGS) entry which is preliminary data.</text>
</comment>
<organism evidence="2 3">
    <name type="scientific">Streptomyces gulbargensis</name>
    <dbReference type="NCBI Taxonomy" id="364901"/>
    <lineage>
        <taxon>Bacteria</taxon>
        <taxon>Bacillati</taxon>
        <taxon>Actinomycetota</taxon>
        <taxon>Actinomycetes</taxon>
        <taxon>Kitasatosporales</taxon>
        <taxon>Streptomycetaceae</taxon>
        <taxon>Streptomyces</taxon>
    </lineage>
</organism>
<keyword evidence="1" id="KW-0175">Coiled coil</keyword>
<dbReference type="RefSeq" id="WP_345282642.1">
    <property type="nucleotide sequence ID" value="NZ_BAABAJ010000008.1"/>
</dbReference>
<dbReference type="InterPro" id="IPR046200">
    <property type="entry name" value="DUF6233"/>
</dbReference>
<accession>A0ABP7MAM7</accession>
<evidence type="ECO:0000313" key="3">
    <source>
        <dbReference type="Proteomes" id="UP001501000"/>
    </source>
</evidence>
<evidence type="ECO:0000256" key="1">
    <source>
        <dbReference type="SAM" id="Coils"/>
    </source>
</evidence>
<dbReference type="EMBL" id="BAABAJ010000008">
    <property type="protein sequence ID" value="GAA3918342.1"/>
    <property type="molecule type" value="Genomic_DNA"/>
</dbReference>
<dbReference type="Pfam" id="PF19746">
    <property type="entry name" value="DUF6233"/>
    <property type="match status" value="1"/>
</dbReference>
<gene>
    <name evidence="2" type="ORF">GCM10022244_29480</name>
</gene>
<feature type="coiled-coil region" evidence="1">
    <location>
        <begin position="26"/>
        <end position="53"/>
    </location>
</feature>
<reference evidence="3" key="1">
    <citation type="journal article" date="2019" name="Int. J. Syst. Evol. Microbiol.">
        <title>The Global Catalogue of Microorganisms (GCM) 10K type strain sequencing project: providing services to taxonomists for standard genome sequencing and annotation.</title>
        <authorList>
            <consortium name="The Broad Institute Genomics Platform"/>
            <consortium name="The Broad Institute Genome Sequencing Center for Infectious Disease"/>
            <person name="Wu L."/>
            <person name="Ma J."/>
        </authorList>
    </citation>
    <scope>NUCLEOTIDE SEQUENCE [LARGE SCALE GENOMIC DNA]</scope>
    <source>
        <strain evidence="3">JCM 16956</strain>
    </source>
</reference>
<dbReference type="Proteomes" id="UP001501000">
    <property type="component" value="Unassembled WGS sequence"/>
</dbReference>
<sequence>MGDVELEIAGRLEQHRTVVAWLRWALTQEERTIRDLERQAEDERRREAARRERSWTVTASRAAEGHPVLHRGNCGLVRHGYGDLLDAEGVRAAVEAYPDLEMCQVCRPWGSLGTDQPPTRPGPDGIAFP</sequence>
<protein>
    <submittedName>
        <fullName evidence="2">Uncharacterized protein</fullName>
    </submittedName>
</protein>
<proteinExistence type="predicted"/>
<evidence type="ECO:0000313" key="2">
    <source>
        <dbReference type="EMBL" id="GAA3918342.1"/>
    </source>
</evidence>
<keyword evidence="3" id="KW-1185">Reference proteome</keyword>
<name>A0ABP7MAM7_9ACTN</name>